<organism evidence="2 3">
    <name type="scientific">Neurospora intermedia</name>
    <dbReference type="NCBI Taxonomy" id="5142"/>
    <lineage>
        <taxon>Eukaryota</taxon>
        <taxon>Fungi</taxon>
        <taxon>Dikarya</taxon>
        <taxon>Ascomycota</taxon>
        <taxon>Pezizomycotina</taxon>
        <taxon>Sordariomycetes</taxon>
        <taxon>Sordariomycetidae</taxon>
        <taxon>Sordariales</taxon>
        <taxon>Sordariaceae</taxon>
        <taxon>Neurospora</taxon>
    </lineage>
</organism>
<evidence type="ECO:0000256" key="1">
    <source>
        <dbReference type="SAM" id="Phobius"/>
    </source>
</evidence>
<feature type="transmembrane region" description="Helical" evidence="1">
    <location>
        <begin position="20"/>
        <end position="41"/>
    </location>
</feature>
<feature type="transmembrane region" description="Helical" evidence="1">
    <location>
        <begin position="53"/>
        <end position="76"/>
    </location>
</feature>
<name>A0ABR3DPZ5_NEUIN</name>
<proteinExistence type="predicted"/>
<protein>
    <submittedName>
        <fullName evidence="2">Uncharacterized protein</fullName>
    </submittedName>
</protein>
<dbReference type="Proteomes" id="UP001451303">
    <property type="component" value="Unassembled WGS sequence"/>
</dbReference>
<keyword evidence="1" id="KW-1133">Transmembrane helix</keyword>
<reference evidence="2 3" key="1">
    <citation type="submission" date="2023-09" db="EMBL/GenBank/DDBJ databases">
        <title>Multi-omics analysis of a traditional fermented food reveals byproduct-associated fungal strains for waste-to-food upcycling.</title>
        <authorList>
            <consortium name="Lawrence Berkeley National Laboratory"/>
            <person name="Rekdal V.M."/>
            <person name="Villalobos-Escobedo J.M."/>
            <person name="Rodriguez-Valeron N."/>
            <person name="Garcia M.O."/>
            <person name="Vasquez D.P."/>
            <person name="Damayanti I."/>
            <person name="Sorensen P.M."/>
            <person name="Baidoo E.E."/>
            <person name="De Carvalho A.C."/>
            <person name="Riley R."/>
            <person name="Lipzen A."/>
            <person name="He G."/>
            <person name="Yan M."/>
            <person name="Haridas S."/>
            <person name="Daum C."/>
            <person name="Yoshinaga Y."/>
            <person name="Ng V."/>
            <person name="Grigoriev I.V."/>
            <person name="Munk R."/>
            <person name="Nuraida L."/>
            <person name="Wijaya C.H."/>
            <person name="Morales P.-C."/>
            <person name="Keasling J.D."/>
        </authorList>
    </citation>
    <scope>NUCLEOTIDE SEQUENCE [LARGE SCALE GENOMIC DNA]</scope>
    <source>
        <strain evidence="2 3">FGSC 2613</strain>
    </source>
</reference>
<keyword evidence="1" id="KW-0472">Membrane</keyword>
<gene>
    <name evidence="2" type="ORF">QR685DRAFT_188925</name>
</gene>
<evidence type="ECO:0000313" key="2">
    <source>
        <dbReference type="EMBL" id="KAL0473901.1"/>
    </source>
</evidence>
<accession>A0ABR3DPZ5</accession>
<sequence length="169" mass="19574">MRFLSRAFFSIFVSLSDSHGPMVLSASSSPFGFCVISFGFLSSSLKLRSKRLILLYTFTFARCFSLVFLMICFQNLSNAGYQIFTKAKSVSRSLTRTRHDKFSSSFWRFSNFVSFRISFRCVRKIQGGISVPIYPLRVSYRCIFVGLWMFLIQIPIFHVPFPGMRFHLT</sequence>
<dbReference type="EMBL" id="JAVLET010000002">
    <property type="protein sequence ID" value="KAL0473901.1"/>
    <property type="molecule type" value="Genomic_DNA"/>
</dbReference>
<comment type="caution">
    <text evidence="2">The sequence shown here is derived from an EMBL/GenBank/DDBJ whole genome shotgun (WGS) entry which is preliminary data.</text>
</comment>
<keyword evidence="1" id="KW-0812">Transmembrane</keyword>
<keyword evidence="3" id="KW-1185">Reference proteome</keyword>
<evidence type="ECO:0000313" key="3">
    <source>
        <dbReference type="Proteomes" id="UP001451303"/>
    </source>
</evidence>
<feature type="transmembrane region" description="Helical" evidence="1">
    <location>
        <begin position="138"/>
        <end position="161"/>
    </location>
</feature>